<evidence type="ECO:0000256" key="1">
    <source>
        <dbReference type="SAM" id="MobiDB-lite"/>
    </source>
</evidence>
<comment type="caution">
    <text evidence="2">The sequence shown here is derived from an EMBL/GenBank/DDBJ whole genome shotgun (WGS) entry which is preliminary data.</text>
</comment>
<name>A0AAX6E2I8_IRIPA</name>
<reference evidence="2" key="1">
    <citation type="journal article" date="2023" name="GigaByte">
        <title>Genome assembly of the bearded iris, Iris pallida Lam.</title>
        <authorList>
            <person name="Bruccoleri R.E."/>
            <person name="Oakeley E.J."/>
            <person name="Faust A.M.E."/>
            <person name="Altorfer M."/>
            <person name="Dessus-Babus S."/>
            <person name="Burckhardt D."/>
            <person name="Oertli M."/>
            <person name="Naumann U."/>
            <person name="Petersen F."/>
            <person name="Wong J."/>
        </authorList>
    </citation>
    <scope>NUCLEOTIDE SEQUENCE</scope>
    <source>
        <strain evidence="2">GSM-AAB239-AS_SAM_17_03QT</strain>
    </source>
</reference>
<accession>A0AAX6E2I8</accession>
<evidence type="ECO:0000313" key="2">
    <source>
        <dbReference type="EMBL" id="KAJ6798236.1"/>
    </source>
</evidence>
<protein>
    <submittedName>
        <fullName evidence="2">Vegetative cell wall protein gp1-like isoform X3</fullName>
    </submittedName>
</protein>
<dbReference type="EMBL" id="JANAVB010040417">
    <property type="protein sequence ID" value="KAJ6798236.1"/>
    <property type="molecule type" value="Genomic_DNA"/>
</dbReference>
<sequence length="111" mass="12273">MPAPPAAAADPCARCRRPSQRGRPRLQRAPGSQARDPVWRRPFAGLPATPSQRTPGALRRTPASASDLVQRCPALRLFSLLRFPRARVRCSGQPCPAESWIFVAFRISLFL</sequence>
<organism evidence="2 3">
    <name type="scientific">Iris pallida</name>
    <name type="common">Sweet iris</name>
    <dbReference type="NCBI Taxonomy" id="29817"/>
    <lineage>
        <taxon>Eukaryota</taxon>
        <taxon>Viridiplantae</taxon>
        <taxon>Streptophyta</taxon>
        <taxon>Embryophyta</taxon>
        <taxon>Tracheophyta</taxon>
        <taxon>Spermatophyta</taxon>
        <taxon>Magnoliopsida</taxon>
        <taxon>Liliopsida</taxon>
        <taxon>Asparagales</taxon>
        <taxon>Iridaceae</taxon>
        <taxon>Iridoideae</taxon>
        <taxon>Irideae</taxon>
        <taxon>Iris</taxon>
    </lineage>
</organism>
<proteinExistence type="predicted"/>
<feature type="compositionally biased region" description="Low complexity" evidence="1">
    <location>
        <begin position="1"/>
        <end position="12"/>
    </location>
</feature>
<feature type="region of interest" description="Disordered" evidence="1">
    <location>
        <begin position="1"/>
        <end position="63"/>
    </location>
</feature>
<reference evidence="2" key="2">
    <citation type="submission" date="2023-04" db="EMBL/GenBank/DDBJ databases">
        <authorList>
            <person name="Bruccoleri R.E."/>
            <person name="Oakeley E.J."/>
            <person name="Faust A.-M."/>
            <person name="Dessus-Babus S."/>
            <person name="Altorfer M."/>
            <person name="Burckhardt D."/>
            <person name="Oertli M."/>
            <person name="Naumann U."/>
            <person name="Petersen F."/>
            <person name="Wong J."/>
        </authorList>
    </citation>
    <scope>NUCLEOTIDE SEQUENCE</scope>
    <source>
        <strain evidence="2">GSM-AAB239-AS_SAM_17_03QT</strain>
        <tissue evidence="2">Leaf</tissue>
    </source>
</reference>
<keyword evidence="3" id="KW-1185">Reference proteome</keyword>
<dbReference type="AlphaFoldDB" id="A0AAX6E2I8"/>
<gene>
    <name evidence="2" type="ORF">M6B38_214120</name>
</gene>
<feature type="compositionally biased region" description="Basic residues" evidence="1">
    <location>
        <begin position="14"/>
        <end position="26"/>
    </location>
</feature>
<evidence type="ECO:0000313" key="3">
    <source>
        <dbReference type="Proteomes" id="UP001140949"/>
    </source>
</evidence>
<dbReference type="Proteomes" id="UP001140949">
    <property type="component" value="Unassembled WGS sequence"/>
</dbReference>